<sequence length="126" mass="13154">MPVRAALFTRQASGSAAEVPGQHAAFRAACEVRGWSAGGSVGQIGGGFRAWQAVLRLVQRGRYDVVVVDTWDRLSATEAGKIHALRMARRAGVRLLISEEGIDSGDPIGLALVDSLISAGAAVASR</sequence>
<comment type="caution">
    <text evidence="2">The sequence shown here is derived from an EMBL/GenBank/DDBJ whole genome shotgun (WGS) entry which is preliminary data.</text>
</comment>
<evidence type="ECO:0000313" key="2">
    <source>
        <dbReference type="EMBL" id="ONH29216.1"/>
    </source>
</evidence>
<dbReference type="SMART" id="SM00857">
    <property type="entry name" value="Resolvase"/>
    <property type="match status" value="1"/>
</dbReference>
<dbReference type="InterPro" id="IPR036162">
    <property type="entry name" value="Resolvase-like_N_sf"/>
</dbReference>
<protein>
    <recommendedName>
        <fullName evidence="1">Resolvase/invertase-type recombinase catalytic domain-containing protein</fullName>
    </recommendedName>
</protein>
<evidence type="ECO:0000313" key="3">
    <source>
        <dbReference type="Proteomes" id="UP000188929"/>
    </source>
</evidence>
<keyword evidence="3" id="KW-1185">Reference proteome</keyword>
<dbReference type="AlphaFoldDB" id="A0A1V2I9W8"/>
<dbReference type="GO" id="GO:0003677">
    <property type="term" value="F:DNA binding"/>
    <property type="evidence" value="ECO:0007669"/>
    <property type="project" value="InterPro"/>
</dbReference>
<feature type="domain" description="Resolvase/invertase-type recombinase catalytic" evidence="1">
    <location>
        <begin position="5"/>
        <end position="122"/>
    </location>
</feature>
<organism evidence="2 3">
    <name type="scientific">Pseudofrankia asymbiotica</name>
    <dbReference type="NCBI Taxonomy" id="1834516"/>
    <lineage>
        <taxon>Bacteria</taxon>
        <taxon>Bacillati</taxon>
        <taxon>Actinomycetota</taxon>
        <taxon>Actinomycetes</taxon>
        <taxon>Frankiales</taxon>
        <taxon>Frankiaceae</taxon>
        <taxon>Pseudofrankia</taxon>
    </lineage>
</organism>
<dbReference type="SUPFAM" id="SSF53041">
    <property type="entry name" value="Resolvase-like"/>
    <property type="match status" value="1"/>
</dbReference>
<name>A0A1V2I9W8_9ACTN</name>
<evidence type="ECO:0000259" key="1">
    <source>
        <dbReference type="SMART" id="SM00857"/>
    </source>
</evidence>
<gene>
    <name evidence="2" type="ORF">BL253_17025</name>
</gene>
<dbReference type="Gene3D" id="3.40.50.1390">
    <property type="entry name" value="Resolvase, N-terminal catalytic domain"/>
    <property type="match status" value="1"/>
</dbReference>
<dbReference type="Proteomes" id="UP000188929">
    <property type="component" value="Unassembled WGS sequence"/>
</dbReference>
<dbReference type="Pfam" id="PF00239">
    <property type="entry name" value="Resolvase"/>
    <property type="match status" value="1"/>
</dbReference>
<dbReference type="GO" id="GO:0000150">
    <property type="term" value="F:DNA strand exchange activity"/>
    <property type="evidence" value="ECO:0007669"/>
    <property type="project" value="InterPro"/>
</dbReference>
<dbReference type="EMBL" id="MOMC01000034">
    <property type="protein sequence ID" value="ONH29216.1"/>
    <property type="molecule type" value="Genomic_DNA"/>
</dbReference>
<proteinExistence type="predicted"/>
<accession>A0A1V2I9W8</accession>
<reference evidence="3" key="1">
    <citation type="submission" date="2016-10" db="EMBL/GenBank/DDBJ databases">
        <title>Frankia sp. NRRL B-16386 Genome sequencing.</title>
        <authorList>
            <person name="Ghodhbane-Gtari F."/>
            <person name="Swanson E."/>
            <person name="Gueddou A."/>
            <person name="Hezbri K."/>
            <person name="Ktari K."/>
            <person name="Nouioui I."/>
            <person name="Morris K."/>
            <person name="Simpson S."/>
            <person name="Abebe-Akele F."/>
            <person name="Thomas K."/>
            <person name="Gtari M."/>
            <person name="Tisa L.S."/>
        </authorList>
    </citation>
    <scope>NUCLEOTIDE SEQUENCE [LARGE SCALE GENOMIC DNA]</scope>
    <source>
        <strain evidence="3">NRRL B-16386</strain>
    </source>
</reference>
<dbReference type="InterPro" id="IPR006119">
    <property type="entry name" value="Resolv_N"/>
</dbReference>